<accession>A0ACB9ZCZ8</accession>
<keyword evidence="2" id="KW-1185">Reference proteome</keyword>
<dbReference type="EMBL" id="MU393433">
    <property type="protein sequence ID" value="KAI4869085.1"/>
    <property type="molecule type" value="Genomic_DNA"/>
</dbReference>
<evidence type="ECO:0000313" key="1">
    <source>
        <dbReference type="EMBL" id="KAI4869085.1"/>
    </source>
</evidence>
<proteinExistence type="predicted"/>
<gene>
    <name evidence="1" type="ORF">F4820DRAFT_407973</name>
</gene>
<protein>
    <submittedName>
        <fullName evidence="1">Uncharacterized protein</fullName>
    </submittedName>
</protein>
<comment type="caution">
    <text evidence="1">The sequence shown here is derived from an EMBL/GenBank/DDBJ whole genome shotgun (WGS) entry which is preliminary data.</text>
</comment>
<organism evidence="1 2">
    <name type="scientific">Hypoxylon rubiginosum</name>
    <dbReference type="NCBI Taxonomy" id="110542"/>
    <lineage>
        <taxon>Eukaryota</taxon>
        <taxon>Fungi</taxon>
        <taxon>Dikarya</taxon>
        <taxon>Ascomycota</taxon>
        <taxon>Pezizomycotina</taxon>
        <taxon>Sordariomycetes</taxon>
        <taxon>Xylariomycetidae</taxon>
        <taxon>Xylariales</taxon>
        <taxon>Hypoxylaceae</taxon>
        <taxon>Hypoxylon</taxon>
    </lineage>
</organism>
<sequence length="206" mass="23811">MSLYFETFSPFSHLKNLSLKFTGASLNPYSSRLRHTTTYYILRHTRATTSFIRQHTIKTLKLGSNLPTYLLTTSHIYIMVKAELKNWWREQTVHPSRMYPSMPVCRCAACFNGTAPGQEVFRDPIDPRELPFKQDKRANKTTTFFANAEKPKEVRAKLVKKSWYRQQQQTLARKPSRESVASETSPLYAVSKAQRDSAETLVPTQD</sequence>
<evidence type="ECO:0000313" key="2">
    <source>
        <dbReference type="Proteomes" id="UP001497700"/>
    </source>
</evidence>
<dbReference type="Proteomes" id="UP001497700">
    <property type="component" value="Unassembled WGS sequence"/>
</dbReference>
<reference evidence="1 2" key="1">
    <citation type="journal article" date="2022" name="New Phytol.">
        <title>Ecological generalism drives hyperdiversity of secondary metabolite gene clusters in xylarialean endophytes.</title>
        <authorList>
            <person name="Franco M.E.E."/>
            <person name="Wisecaver J.H."/>
            <person name="Arnold A.E."/>
            <person name="Ju Y.M."/>
            <person name="Slot J.C."/>
            <person name="Ahrendt S."/>
            <person name="Moore L.P."/>
            <person name="Eastman K.E."/>
            <person name="Scott K."/>
            <person name="Konkel Z."/>
            <person name="Mondo S.J."/>
            <person name="Kuo A."/>
            <person name="Hayes R.D."/>
            <person name="Haridas S."/>
            <person name="Andreopoulos B."/>
            <person name="Riley R."/>
            <person name="LaButti K."/>
            <person name="Pangilinan J."/>
            <person name="Lipzen A."/>
            <person name="Amirebrahimi M."/>
            <person name="Yan J."/>
            <person name="Adam C."/>
            <person name="Keymanesh K."/>
            <person name="Ng V."/>
            <person name="Louie K."/>
            <person name="Northen T."/>
            <person name="Drula E."/>
            <person name="Henrissat B."/>
            <person name="Hsieh H.M."/>
            <person name="Youens-Clark K."/>
            <person name="Lutzoni F."/>
            <person name="Miadlikowska J."/>
            <person name="Eastwood D.C."/>
            <person name="Hamelin R.C."/>
            <person name="Grigoriev I.V."/>
            <person name="U'Ren J.M."/>
        </authorList>
    </citation>
    <scope>NUCLEOTIDE SEQUENCE [LARGE SCALE GENOMIC DNA]</scope>
    <source>
        <strain evidence="1 2">CBS 119005</strain>
    </source>
</reference>
<name>A0ACB9ZCZ8_9PEZI</name>